<evidence type="ECO:0000259" key="3">
    <source>
        <dbReference type="PROSITE" id="PS51781"/>
    </source>
</evidence>
<protein>
    <recommendedName>
        <fullName evidence="3">SH3b domain-containing protein</fullName>
    </recommendedName>
</protein>
<dbReference type="Gene3D" id="2.30.30.40">
    <property type="entry name" value="SH3 Domains"/>
    <property type="match status" value="1"/>
</dbReference>
<sequence>MLNNRKSMLALLLGMSLAVTFPVGVDASDKGADTAQETMQDSENTTDSVQDTENTESTESEPPQPETRATEAESETTADTKAEETQESEEIQTETQQSEPDETDPEDTKEKDQDLDEKAAQREKEKEKAKDKKDSSKSEKDAMSEQKFDERFEKLVIDPEELEKSFRFETVAKEYALAKADLKIYTAKNSHADVAGTLAKGGLCYILWKGKNWSYVESGNVRGYVKNKNVLTGEVVRVKVALKKEGFMTLAKAKIDPKENPAYASVKKTIQETVVKRVNAVAKENELNVREEKSTDARVVGVIPQGGLCYILADQGQEWCYVESGDVRGFVKSELLLTGKEADAIVKATKRKNMTLATEEIRPEENRALYYTFTSTQKAHSEKVKYLGKFKLTAYCACQICCGEFANGITASGTVPVQGQTVAMYGVPFGTKLIVDDVVYTVEDRGTPYGHIDIYMVDHEAAAAFGTREADVYLGK</sequence>
<keyword evidence="2" id="KW-0732">Signal</keyword>
<feature type="compositionally biased region" description="Basic and acidic residues" evidence="1">
    <location>
        <begin position="106"/>
        <end position="145"/>
    </location>
</feature>
<organism evidence="4 5">
    <name type="scientific">Hominisplanchenecus faecis</name>
    <dbReference type="NCBI Taxonomy" id="2885351"/>
    <lineage>
        <taxon>Bacteria</taxon>
        <taxon>Bacillati</taxon>
        <taxon>Bacillota</taxon>
        <taxon>Clostridia</taxon>
        <taxon>Lachnospirales</taxon>
        <taxon>Lachnospiraceae</taxon>
        <taxon>Hominisplanchenecus</taxon>
    </lineage>
</organism>
<feature type="region of interest" description="Disordered" evidence="1">
    <location>
        <begin position="26"/>
        <end position="145"/>
    </location>
</feature>
<keyword evidence="5" id="KW-1185">Reference proteome</keyword>
<dbReference type="CDD" id="cd14667">
    <property type="entry name" value="3D_containing_proteins"/>
    <property type="match status" value="1"/>
</dbReference>
<reference evidence="4 5" key="1">
    <citation type="submission" date="2021-10" db="EMBL/GenBank/DDBJ databases">
        <title>Anaerobic single-cell dispensing facilitates the cultivation of human gut bacteria.</title>
        <authorList>
            <person name="Afrizal A."/>
        </authorList>
    </citation>
    <scope>NUCLEOTIDE SEQUENCE [LARGE SCALE GENOMIC DNA]</scope>
    <source>
        <strain evidence="4 5">CLA-AA-H246</strain>
    </source>
</reference>
<dbReference type="InterPro" id="IPR059180">
    <property type="entry name" value="3D_YorM"/>
</dbReference>
<feature type="domain" description="SH3b" evidence="3">
    <location>
        <begin position="273"/>
        <end position="340"/>
    </location>
</feature>
<dbReference type="SMART" id="SM00287">
    <property type="entry name" value="SH3b"/>
    <property type="match status" value="2"/>
</dbReference>
<dbReference type="RefSeq" id="WP_248836003.1">
    <property type="nucleotide sequence ID" value="NZ_JAJEQE010000062.1"/>
</dbReference>
<dbReference type="PROSITE" id="PS51781">
    <property type="entry name" value="SH3B"/>
    <property type="match status" value="1"/>
</dbReference>
<gene>
    <name evidence="4" type="ORF">LKD42_13395</name>
</gene>
<evidence type="ECO:0000256" key="2">
    <source>
        <dbReference type="SAM" id="SignalP"/>
    </source>
</evidence>
<dbReference type="InterPro" id="IPR003646">
    <property type="entry name" value="SH3-like_bac-type"/>
</dbReference>
<dbReference type="Pfam" id="PF08239">
    <property type="entry name" value="SH3_3"/>
    <property type="match status" value="1"/>
</dbReference>
<dbReference type="Proteomes" id="UP001299235">
    <property type="component" value="Unassembled WGS sequence"/>
</dbReference>
<evidence type="ECO:0000313" key="5">
    <source>
        <dbReference type="Proteomes" id="UP001299235"/>
    </source>
</evidence>
<dbReference type="EMBL" id="JAJEQE010000062">
    <property type="protein sequence ID" value="MCC2150220.1"/>
    <property type="molecule type" value="Genomic_DNA"/>
</dbReference>
<name>A0ABS8EYD2_9FIRM</name>
<evidence type="ECO:0000313" key="4">
    <source>
        <dbReference type="EMBL" id="MCC2150220.1"/>
    </source>
</evidence>
<feature type="chain" id="PRO_5045996474" description="SH3b domain-containing protein" evidence="2">
    <location>
        <begin position="28"/>
        <end position="476"/>
    </location>
</feature>
<evidence type="ECO:0000256" key="1">
    <source>
        <dbReference type="SAM" id="MobiDB-lite"/>
    </source>
</evidence>
<proteinExistence type="predicted"/>
<feature type="signal peptide" evidence="2">
    <location>
        <begin position="1"/>
        <end position="27"/>
    </location>
</feature>
<comment type="caution">
    <text evidence="4">The sequence shown here is derived from an EMBL/GenBank/DDBJ whole genome shotgun (WGS) entry which is preliminary data.</text>
</comment>
<feature type="compositionally biased region" description="Polar residues" evidence="1">
    <location>
        <begin position="35"/>
        <end position="51"/>
    </location>
</feature>
<accession>A0ABS8EYD2</accession>